<evidence type="ECO:0000313" key="2">
    <source>
        <dbReference type="Proteomes" id="UP000789901"/>
    </source>
</evidence>
<evidence type="ECO:0000313" key="1">
    <source>
        <dbReference type="EMBL" id="CAG8510517.1"/>
    </source>
</evidence>
<reference evidence="1 2" key="1">
    <citation type="submission" date="2021-06" db="EMBL/GenBank/DDBJ databases">
        <authorList>
            <person name="Kallberg Y."/>
            <person name="Tangrot J."/>
            <person name="Rosling A."/>
        </authorList>
    </citation>
    <scope>NUCLEOTIDE SEQUENCE [LARGE SCALE GENOMIC DNA]</scope>
    <source>
        <strain evidence="1 2">120-4 pot B 10/14</strain>
    </source>
</reference>
<sequence length="84" mass="9915">MEEKDSYETLHNETLNSSRSLEAILEKYDIKYFDYSKFSNIEKIGRGAKNAEKKIVLKEFNDIKDIKKSFNELVKDFLINLADF</sequence>
<name>A0ABM8W2U6_GIGMA</name>
<organism evidence="1 2">
    <name type="scientific">Gigaspora margarita</name>
    <dbReference type="NCBI Taxonomy" id="4874"/>
    <lineage>
        <taxon>Eukaryota</taxon>
        <taxon>Fungi</taxon>
        <taxon>Fungi incertae sedis</taxon>
        <taxon>Mucoromycota</taxon>
        <taxon>Glomeromycotina</taxon>
        <taxon>Glomeromycetes</taxon>
        <taxon>Diversisporales</taxon>
        <taxon>Gigasporaceae</taxon>
        <taxon>Gigaspora</taxon>
    </lineage>
</organism>
<dbReference type="EMBL" id="CAJVQB010000859">
    <property type="protein sequence ID" value="CAG8510517.1"/>
    <property type="molecule type" value="Genomic_DNA"/>
</dbReference>
<protein>
    <submittedName>
        <fullName evidence="1">2205_t:CDS:1</fullName>
    </submittedName>
</protein>
<gene>
    <name evidence="1" type="ORF">GMARGA_LOCUS2658</name>
</gene>
<dbReference type="Proteomes" id="UP000789901">
    <property type="component" value="Unassembled WGS sequence"/>
</dbReference>
<comment type="caution">
    <text evidence="1">The sequence shown here is derived from an EMBL/GenBank/DDBJ whole genome shotgun (WGS) entry which is preliminary data.</text>
</comment>
<accession>A0ABM8W2U6</accession>
<proteinExistence type="predicted"/>
<keyword evidence="2" id="KW-1185">Reference proteome</keyword>